<feature type="compositionally biased region" description="Basic and acidic residues" evidence="1">
    <location>
        <begin position="63"/>
        <end position="74"/>
    </location>
</feature>
<organism evidence="2 3">
    <name type="scientific">Musa acuminata subsp. malaccensis</name>
    <name type="common">Wild banana</name>
    <name type="synonym">Musa malaccensis</name>
    <dbReference type="NCBI Taxonomy" id="214687"/>
    <lineage>
        <taxon>Eukaryota</taxon>
        <taxon>Viridiplantae</taxon>
        <taxon>Streptophyta</taxon>
        <taxon>Embryophyta</taxon>
        <taxon>Tracheophyta</taxon>
        <taxon>Spermatophyta</taxon>
        <taxon>Magnoliopsida</taxon>
        <taxon>Liliopsida</taxon>
        <taxon>Zingiberales</taxon>
        <taxon>Musaceae</taxon>
        <taxon>Musa</taxon>
    </lineage>
</organism>
<dbReference type="EnsemblPlants" id="Ma10_t23760.1">
    <property type="protein sequence ID" value="Ma10_p23760.1"/>
    <property type="gene ID" value="Ma10_g23760"/>
</dbReference>
<evidence type="ECO:0000313" key="3">
    <source>
        <dbReference type="Proteomes" id="UP000012960"/>
    </source>
</evidence>
<accession>A0A804KZM2</accession>
<sequence>MPHSSLKNFRDFPTSPIWGRWNAERSRGGCHGSSRWHRRYPTPIGPNRVRTETSGPSSSPRSRIGDWDSKISPS</sequence>
<dbReference type="Proteomes" id="UP000012960">
    <property type="component" value="Unplaced"/>
</dbReference>
<name>A0A804KZM2_MUSAM</name>
<feature type="region of interest" description="Disordered" evidence="1">
    <location>
        <begin position="1"/>
        <end position="74"/>
    </location>
</feature>
<dbReference type="Gramene" id="Ma10_t23760.1">
    <property type="protein sequence ID" value="Ma10_p23760.1"/>
    <property type="gene ID" value="Ma10_g23760"/>
</dbReference>
<reference evidence="2" key="1">
    <citation type="submission" date="2021-05" db="UniProtKB">
        <authorList>
            <consortium name="EnsemblPlants"/>
        </authorList>
    </citation>
    <scope>IDENTIFICATION</scope>
    <source>
        <strain evidence="2">subsp. malaccensis</strain>
    </source>
</reference>
<keyword evidence="3" id="KW-1185">Reference proteome</keyword>
<dbReference type="InParanoid" id="A0A804KZM2"/>
<evidence type="ECO:0000313" key="2">
    <source>
        <dbReference type="EnsemblPlants" id="Ma10_p23760.1"/>
    </source>
</evidence>
<protein>
    <submittedName>
        <fullName evidence="2">Uncharacterized protein</fullName>
    </submittedName>
</protein>
<proteinExistence type="predicted"/>
<dbReference type="AlphaFoldDB" id="A0A804KZM2"/>
<evidence type="ECO:0000256" key="1">
    <source>
        <dbReference type="SAM" id="MobiDB-lite"/>
    </source>
</evidence>